<dbReference type="GO" id="GO:0016020">
    <property type="term" value="C:membrane"/>
    <property type="evidence" value="ECO:0007669"/>
    <property type="project" value="UniProtKB-SubCell"/>
</dbReference>
<name>A0AA35TQ02_GEOBA</name>
<evidence type="ECO:0000256" key="3">
    <source>
        <dbReference type="ARBA" id="ARBA00022448"/>
    </source>
</evidence>
<gene>
    <name evidence="12" type="ORF">GBAR_LOCUS28463</name>
</gene>
<accession>A0AA35TQ02</accession>
<dbReference type="InterPro" id="IPR000711">
    <property type="entry name" value="ATPase_OSCP/dsu"/>
</dbReference>
<dbReference type="AlphaFoldDB" id="A0AA35TQ02"/>
<keyword evidence="3" id="KW-0813">Transport</keyword>
<evidence type="ECO:0000256" key="2">
    <source>
        <dbReference type="ARBA" id="ARBA00007046"/>
    </source>
</evidence>
<evidence type="ECO:0000256" key="5">
    <source>
        <dbReference type="ARBA" id="ARBA00023065"/>
    </source>
</evidence>
<protein>
    <recommendedName>
        <fullName evidence="10">ATP synthase peripheral stalk subunit OSCP, mitochondrial</fullName>
    </recommendedName>
    <alternativeName>
        <fullName evidence="11">ATP synthase subunit O</fullName>
    </alternativeName>
    <alternativeName>
        <fullName evidence="8">Oligomycin sensitivity conferral protein</fullName>
    </alternativeName>
</protein>
<comment type="caution">
    <text evidence="12">The sequence shown here is derived from an EMBL/GenBank/DDBJ whole genome shotgun (WGS) entry which is preliminary data.</text>
</comment>
<evidence type="ECO:0000256" key="7">
    <source>
        <dbReference type="ARBA" id="ARBA00023310"/>
    </source>
</evidence>
<evidence type="ECO:0000256" key="10">
    <source>
        <dbReference type="ARBA" id="ARBA00073432"/>
    </source>
</evidence>
<evidence type="ECO:0000313" key="13">
    <source>
        <dbReference type="Proteomes" id="UP001174909"/>
    </source>
</evidence>
<evidence type="ECO:0000256" key="9">
    <source>
        <dbReference type="ARBA" id="ARBA00064647"/>
    </source>
</evidence>
<dbReference type="Pfam" id="PF00213">
    <property type="entry name" value="OSCP"/>
    <property type="match status" value="1"/>
</dbReference>
<evidence type="ECO:0000313" key="12">
    <source>
        <dbReference type="EMBL" id="CAI8052019.1"/>
    </source>
</evidence>
<comment type="similarity">
    <text evidence="2">Belongs to the ATPase delta chain family.</text>
</comment>
<organism evidence="12 13">
    <name type="scientific">Geodia barretti</name>
    <name type="common">Barrett's horny sponge</name>
    <dbReference type="NCBI Taxonomy" id="519541"/>
    <lineage>
        <taxon>Eukaryota</taxon>
        <taxon>Metazoa</taxon>
        <taxon>Porifera</taxon>
        <taxon>Demospongiae</taxon>
        <taxon>Heteroscleromorpha</taxon>
        <taxon>Tetractinellida</taxon>
        <taxon>Astrophorina</taxon>
        <taxon>Geodiidae</taxon>
        <taxon>Geodia</taxon>
    </lineage>
</organism>
<dbReference type="Proteomes" id="UP001174909">
    <property type="component" value="Unassembled WGS sequence"/>
</dbReference>
<evidence type="ECO:0000256" key="1">
    <source>
        <dbReference type="ARBA" id="ARBA00004370"/>
    </source>
</evidence>
<keyword evidence="7" id="KW-0066">ATP synthesis</keyword>
<dbReference type="PROSITE" id="PS00389">
    <property type="entry name" value="ATPASE_DELTA"/>
    <property type="match status" value="1"/>
</dbReference>
<dbReference type="EMBL" id="CASHTH010003978">
    <property type="protein sequence ID" value="CAI8052019.1"/>
    <property type="molecule type" value="Genomic_DNA"/>
</dbReference>
<reference evidence="12" key="1">
    <citation type="submission" date="2023-03" db="EMBL/GenBank/DDBJ databases">
        <authorList>
            <person name="Steffen K."/>
            <person name="Cardenas P."/>
        </authorList>
    </citation>
    <scope>NUCLEOTIDE SEQUENCE</scope>
</reference>
<dbReference type="InterPro" id="IPR026015">
    <property type="entry name" value="ATP_synth_OSCP/delta_N_sf"/>
</dbReference>
<keyword evidence="4" id="KW-0375">Hydrogen ion transport</keyword>
<dbReference type="SUPFAM" id="SSF47928">
    <property type="entry name" value="N-terminal domain of the delta subunit of the F1F0-ATP synthase"/>
    <property type="match status" value="1"/>
</dbReference>
<keyword evidence="13" id="KW-1185">Reference proteome</keyword>
<comment type="subunit">
    <text evidence="9">Component of the ATP synthase complex composed at least of ATP5F1A/subunit alpha, ATP5F1B/subunit beta, ATP5MC1/subunit c (homooctomer), MT-ATP6/subunit a, MT-ATP8/subunit 8, ATP5ME/subunit e, ATP5MF/subunit f, ATP5MG/subunit g, ATP5MK/subunit k, ATP5MJ/subunit j, ATP5F1C/subunit gamma, ATP5F1D/subunit delta, ATP5F1E/subunit epsilon, ATP5PF/subunit F6, ATP5PB/subunit b, ATP5PD/subunit d, ATP5PO/subunit OSCP. ATP synthase complex consists of a soluble F(1) head domain (subunits alpha(3) and beta(3)) - the catalytic core - and a membrane F(0) domain - the membrane proton channel (subunits c, a, 8, e, f, g, k and j). These two domains are linked by a central stalk (subunits gamma, delta, and epsilon) rotating inside the F1 region and a stationary peripheral stalk (subunits F6, b, d, and OSCP).</text>
</comment>
<dbReference type="Gene3D" id="1.10.520.20">
    <property type="entry name" value="N-terminal domain of the delta subunit of the F1F0-ATP synthase"/>
    <property type="match status" value="1"/>
</dbReference>
<evidence type="ECO:0000256" key="6">
    <source>
        <dbReference type="ARBA" id="ARBA00023136"/>
    </source>
</evidence>
<sequence>MAQRVSGKRYGQAIFELAQDQGAVEQWGQDMALVAQAFEDAEFGALLKHAGVSAEDKRRATEAVLGDIRPLVRNMVDLLVARGLVDAVLEACREYTEWQDRLEGRQRVEVTTAVPLGPEEVERITNFVAELIGREVVVTPRVDEEILGGLVIQIGDRLLDGSARARLNGLRERLNAGIR</sequence>
<dbReference type="NCBIfam" id="TIGR01145">
    <property type="entry name" value="ATP_synt_delta"/>
    <property type="match status" value="1"/>
</dbReference>
<keyword evidence="5" id="KW-0406">Ion transport</keyword>
<dbReference type="InterPro" id="IPR020781">
    <property type="entry name" value="ATPase_OSCP/d_CS"/>
</dbReference>
<comment type="subcellular location">
    <subcellularLocation>
        <location evidence="1">Membrane</location>
    </subcellularLocation>
</comment>
<evidence type="ECO:0000256" key="11">
    <source>
        <dbReference type="ARBA" id="ARBA00078525"/>
    </source>
</evidence>
<dbReference type="GO" id="GO:0046933">
    <property type="term" value="F:proton-transporting ATP synthase activity, rotational mechanism"/>
    <property type="evidence" value="ECO:0007669"/>
    <property type="project" value="InterPro"/>
</dbReference>
<dbReference type="PANTHER" id="PTHR11910">
    <property type="entry name" value="ATP SYNTHASE DELTA CHAIN"/>
    <property type="match status" value="1"/>
</dbReference>
<dbReference type="PRINTS" id="PR00125">
    <property type="entry name" value="ATPASEDELTA"/>
</dbReference>
<proteinExistence type="inferred from homology"/>
<dbReference type="HAMAP" id="MF_01416">
    <property type="entry name" value="ATP_synth_delta_bact"/>
    <property type="match status" value="1"/>
</dbReference>
<evidence type="ECO:0000256" key="8">
    <source>
        <dbReference type="ARBA" id="ARBA00033369"/>
    </source>
</evidence>
<evidence type="ECO:0000256" key="4">
    <source>
        <dbReference type="ARBA" id="ARBA00022781"/>
    </source>
</evidence>
<keyword evidence="6" id="KW-0472">Membrane</keyword>